<dbReference type="EMBL" id="CP055903">
    <property type="protein sequence ID" value="QKX64579.1"/>
    <property type="molecule type" value="Genomic_DNA"/>
</dbReference>
<name>A0A7H8RDN2_TALRU</name>
<gene>
    <name evidence="2" type="ORF">TRUGW13939_11754</name>
</gene>
<accession>A0A7H8RDN2</accession>
<reference evidence="3" key="1">
    <citation type="submission" date="2020-06" db="EMBL/GenBank/DDBJ databases">
        <title>A chromosome-scale genome assembly of Talaromyces rugulosus W13939.</title>
        <authorList>
            <person name="Wang B."/>
            <person name="Guo L."/>
            <person name="Ye K."/>
            <person name="Wang L."/>
        </authorList>
    </citation>
    <scope>NUCLEOTIDE SEQUENCE [LARGE SCALE GENOMIC DNA]</scope>
    <source>
        <strain evidence="3">W13939</strain>
    </source>
</reference>
<protein>
    <submittedName>
        <fullName evidence="2">Uncharacterized protein</fullName>
    </submittedName>
</protein>
<dbReference type="RefSeq" id="XP_035350752.1">
    <property type="nucleotide sequence ID" value="XM_035494859.1"/>
</dbReference>
<evidence type="ECO:0000256" key="1">
    <source>
        <dbReference type="SAM" id="Coils"/>
    </source>
</evidence>
<dbReference type="KEGG" id="trg:TRUGW13939_11754"/>
<sequence>MIYDESYFKARDAAYERNKSYFETEATKLQRRMNEMKERILNIRRERRNFYAHRNDHDPFQIQTSELLCYLSLSKQPRRRTINNANVKFDLELYETLILNGETKYVKDRLIKISDVDVAINARYGFHPQDFKLESSEIPDDVVGLINTKQWPTLLISISGKKPQVRSPNCAIFSETSAAIS</sequence>
<feature type="coiled-coil region" evidence="1">
    <location>
        <begin position="19"/>
        <end position="46"/>
    </location>
</feature>
<dbReference type="Proteomes" id="UP000509510">
    <property type="component" value="Chromosome VI"/>
</dbReference>
<keyword evidence="3" id="KW-1185">Reference proteome</keyword>
<dbReference type="AlphaFoldDB" id="A0A7H8RDN2"/>
<evidence type="ECO:0000313" key="3">
    <source>
        <dbReference type="Proteomes" id="UP000509510"/>
    </source>
</evidence>
<evidence type="ECO:0000313" key="2">
    <source>
        <dbReference type="EMBL" id="QKX64579.1"/>
    </source>
</evidence>
<organism evidence="2 3">
    <name type="scientific">Talaromyces rugulosus</name>
    <name type="common">Penicillium rugulosum</name>
    <dbReference type="NCBI Taxonomy" id="121627"/>
    <lineage>
        <taxon>Eukaryota</taxon>
        <taxon>Fungi</taxon>
        <taxon>Dikarya</taxon>
        <taxon>Ascomycota</taxon>
        <taxon>Pezizomycotina</taxon>
        <taxon>Eurotiomycetes</taxon>
        <taxon>Eurotiomycetidae</taxon>
        <taxon>Eurotiales</taxon>
        <taxon>Trichocomaceae</taxon>
        <taxon>Talaromyces</taxon>
        <taxon>Talaromyces sect. Islandici</taxon>
    </lineage>
</organism>
<proteinExistence type="predicted"/>
<dbReference type="GeneID" id="55999231"/>
<keyword evidence="1" id="KW-0175">Coiled coil</keyword>